<evidence type="ECO:0000256" key="3">
    <source>
        <dbReference type="SAM" id="MobiDB-lite"/>
    </source>
</evidence>
<feature type="compositionally biased region" description="Polar residues" evidence="3">
    <location>
        <begin position="414"/>
        <end position="424"/>
    </location>
</feature>
<organism evidence="5 6">
    <name type="scientific">Bremerella volcania</name>
    <dbReference type="NCBI Taxonomy" id="2527984"/>
    <lineage>
        <taxon>Bacteria</taxon>
        <taxon>Pseudomonadati</taxon>
        <taxon>Planctomycetota</taxon>
        <taxon>Planctomycetia</taxon>
        <taxon>Pirellulales</taxon>
        <taxon>Pirellulaceae</taxon>
        <taxon>Bremerella</taxon>
    </lineage>
</organism>
<keyword evidence="2" id="KW-0175">Coiled coil</keyword>
<dbReference type="OrthoDB" id="9791520at2"/>
<keyword evidence="6" id="KW-1185">Reference proteome</keyword>
<accession>A0A518CAF1</accession>
<dbReference type="SUPFAM" id="SSF111369">
    <property type="entry name" value="HlyD-like secretion proteins"/>
    <property type="match status" value="1"/>
</dbReference>
<dbReference type="Proteomes" id="UP000318626">
    <property type="component" value="Chromosome"/>
</dbReference>
<dbReference type="Pfam" id="PF25973">
    <property type="entry name" value="BSH_CzcB"/>
    <property type="match status" value="1"/>
</dbReference>
<feature type="domain" description="CzcB-like barrel-sandwich hybrid" evidence="4">
    <location>
        <begin position="99"/>
        <end position="209"/>
    </location>
</feature>
<comment type="similarity">
    <text evidence="1">Belongs to the membrane fusion protein (MFP) (TC 8.A.1) family.</text>
</comment>
<dbReference type="Gene3D" id="2.40.30.170">
    <property type="match status" value="1"/>
</dbReference>
<dbReference type="InterPro" id="IPR006143">
    <property type="entry name" value="RND_pump_MFP"/>
</dbReference>
<protein>
    <submittedName>
        <fullName evidence="5">Putative efflux pump membrane fusion protein</fullName>
    </submittedName>
</protein>
<evidence type="ECO:0000259" key="4">
    <source>
        <dbReference type="Pfam" id="PF25973"/>
    </source>
</evidence>
<feature type="region of interest" description="Disordered" evidence="3">
    <location>
        <begin position="414"/>
        <end position="445"/>
    </location>
</feature>
<dbReference type="NCBIfam" id="TIGR01730">
    <property type="entry name" value="RND_mfp"/>
    <property type="match status" value="1"/>
</dbReference>
<dbReference type="PANTHER" id="PTHR30469:SF15">
    <property type="entry name" value="HLYD FAMILY OF SECRETION PROTEINS"/>
    <property type="match status" value="1"/>
</dbReference>
<reference evidence="6" key="1">
    <citation type="submission" date="2019-02" db="EMBL/GenBank/DDBJ databases">
        <title>Deep-cultivation of Planctomycetes and their phenomic and genomic characterization uncovers novel biology.</title>
        <authorList>
            <person name="Wiegand S."/>
            <person name="Jogler M."/>
            <person name="Boedeker C."/>
            <person name="Pinto D."/>
            <person name="Vollmers J."/>
            <person name="Rivas-Marin E."/>
            <person name="Kohn T."/>
            <person name="Peeters S.H."/>
            <person name="Heuer A."/>
            <person name="Rast P."/>
            <person name="Oberbeckmann S."/>
            <person name="Bunk B."/>
            <person name="Jeske O."/>
            <person name="Meyerdierks A."/>
            <person name="Storesund J.E."/>
            <person name="Kallscheuer N."/>
            <person name="Luecker S."/>
            <person name="Lage O.M."/>
            <person name="Pohl T."/>
            <person name="Merkel B.J."/>
            <person name="Hornburger P."/>
            <person name="Mueller R.-W."/>
            <person name="Bruemmer F."/>
            <person name="Labrenz M."/>
            <person name="Spormann A.M."/>
            <person name="Op den Camp H."/>
            <person name="Overmann J."/>
            <person name="Amann R."/>
            <person name="Jetten M.S.M."/>
            <person name="Mascher T."/>
            <person name="Medema M.H."/>
            <person name="Devos D.P."/>
            <person name="Kaster A.-K."/>
            <person name="Ovreas L."/>
            <person name="Rohde M."/>
            <person name="Galperin M.Y."/>
            <person name="Jogler C."/>
        </authorList>
    </citation>
    <scope>NUCLEOTIDE SEQUENCE [LARGE SCALE GENOMIC DNA]</scope>
    <source>
        <strain evidence="6">Pan97</strain>
    </source>
</reference>
<dbReference type="KEGG" id="bvo:Pan97_32510"/>
<evidence type="ECO:0000313" key="6">
    <source>
        <dbReference type="Proteomes" id="UP000318626"/>
    </source>
</evidence>
<proteinExistence type="inferred from homology"/>
<dbReference type="PANTHER" id="PTHR30469">
    <property type="entry name" value="MULTIDRUG RESISTANCE PROTEIN MDTA"/>
    <property type="match status" value="1"/>
</dbReference>
<dbReference type="EMBL" id="CP036289">
    <property type="protein sequence ID" value="QDU76206.1"/>
    <property type="molecule type" value="Genomic_DNA"/>
</dbReference>
<sequence length="445" mass="48510">MKRRVGKFVGLFVVTLFALAVMYVSGGRNDFGAQQKETDPTAVVETLAPVTVMPLNRQHIEILDSYAGTIQPLESFSLAFQLAGQVESLGTNQEGRPLDIGDRVNTGQILATLDTRILIARREEANANLENAQTEFQRLVSLRERSPGAVTQTAFQQATQVLAVAKAMKDIAEKNLENAQLVAPADGVISARMINPGETINTQQTVFELVQVDKVLLTVGVPESRIVAMQKQFNATRRAASANMQTGTPDPTSNFKVYVRRFDTSSNLEKDTVLEGTVYRIAETVNNRNGLFEVEVLLDNASRLLKPGIVAKADFVIREIDGFQVPVESVVFNDRVASLFFAQPATEHPTSTVDFVGMDVAEVPNFVAHRIEIPSYIEQGRNFILTDLPSKHDLLIVQGQHRLVEGRPLEIMSGTTSAGNSGVSPLSEIPPMAEVSRLGGQPGGK</sequence>
<dbReference type="InterPro" id="IPR058647">
    <property type="entry name" value="BSH_CzcB-like"/>
</dbReference>
<evidence type="ECO:0000256" key="1">
    <source>
        <dbReference type="ARBA" id="ARBA00009477"/>
    </source>
</evidence>
<dbReference type="GO" id="GO:0015562">
    <property type="term" value="F:efflux transmembrane transporter activity"/>
    <property type="evidence" value="ECO:0007669"/>
    <property type="project" value="TreeGrafter"/>
</dbReference>
<dbReference type="Gene3D" id="2.40.50.100">
    <property type="match status" value="1"/>
</dbReference>
<dbReference type="RefSeq" id="WP_144974146.1">
    <property type="nucleotide sequence ID" value="NZ_CP036289.1"/>
</dbReference>
<dbReference type="GO" id="GO:1990281">
    <property type="term" value="C:efflux pump complex"/>
    <property type="evidence" value="ECO:0007669"/>
    <property type="project" value="TreeGrafter"/>
</dbReference>
<evidence type="ECO:0000256" key="2">
    <source>
        <dbReference type="SAM" id="Coils"/>
    </source>
</evidence>
<evidence type="ECO:0000313" key="5">
    <source>
        <dbReference type="EMBL" id="QDU76206.1"/>
    </source>
</evidence>
<feature type="coiled-coil region" evidence="2">
    <location>
        <begin position="115"/>
        <end position="182"/>
    </location>
</feature>
<name>A0A518CAF1_9BACT</name>
<gene>
    <name evidence="5" type="ORF">Pan97_32510</name>
</gene>
<dbReference type="AlphaFoldDB" id="A0A518CAF1"/>